<dbReference type="RefSeq" id="WP_093517439.1">
    <property type="nucleotide sequence ID" value="NZ_FOSK01000002.1"/>
</dbReference>
<keyword evidence="4 6" id="KW-1133">Transmembrane helix</keyword>
<dbReference type="CDD" id="cd06662">
    <property type="entry name" value="SURF1"/>
    <property type="match status" value="1"/>
</dbReference>
<feature type="compositionally biased region" description="Acidic residues" evidence="7">
    <location>
        <begin position="50"/>
        <end position="60"/>
    </location>
</feature>
<accession>A0A1I3WY94</accession>
<keyword evidence="6" id="KW-1003">Cell membrane</keyword>
<feature type="transmembrane region" description="Helical" evidence="6">
    <location>
        <begin position="75"/>
        <end position="95"/>
    </location>
</feature>
<protein>
    <recommendedName>
        <fullName evidence="6">SURF1-like protein</fullName>
    </recommendedName>
</protein>
<feature type="transmembrane region" description="Helical" evidence="6">
    <location>
        <begin position="290"/>
        <end position="313"/>
    </location>
</feature>
<dbReference type="EMBL" id="FOSK01000002">
    <property type="protein sequence ID" value="SFK12468.1"/>
    <property type="molecule type" value="Genomic_DNA"/>
</dbReference>
<dbReference type="PANTHER" id="PTHR23427">
    <property type="entry name" value="SURFEIT LOCUS PROTEIN"/>
    <property type="match status" value="1"/>
</dbReference>
<dbReference type="PANTHER" id="PTHR23427:SF2">
    <property type="entry name" value="SURFEIT LOCUS PROTEIN 1"/>
    <property type="match status" value="1"/>
</dbReference>
<organism evidence="8 9">
    <name type="scientific">Pseudovibrio ascidiaceicola</name>
    <dbReference type="NCBI Taxonomy" id="285279"/>
    <lineage>
        <taxon>Bacteria</taxon>
        <taxon>Pseudomonadati</taxon>
        <taxon>Pseudomonadota</taxon>
        <taxon>Alphaproteobacteria</taxon>
        <taxon>Hyphomicrobiales</taxon>
        <taxon>Stappiaceae</taxon>
        <taxon>Pseudovibrio</taxon>
    </lineage>
</organism>
<evidence type="ECO:0000256" key="3">
    <source>
        <dbReference type="ARBA" id="ARBA00022692"/>
    </source>
</evidence>
<feature type="region of interest" description="Disordered" evidence="7">
    <location>
        <begin position="1"/>
        <end position="60"/>
    </location>
</feature>
<feature type="compositionally biased region" description="Basic and acidic residues" evidence="7">
    <location>
        <begin position="15"/>
        <end position="28"/>
    </location>
</feature>
<dbReference type="PROSITE" id="PS50895">
    <property type="entry name" value="SURF1"/>
    <property type="match status" value="1"/>
</dbReference>
<evidence type="ECO:0000256" key="7">
    <source>
        <dbReference type="SAM" id="MobiDB-lite"/>
    </source>
</evidence>
<comment type="caution">
    <text evidence="8">The sequence shown here is derived from an EMBL/GenBank/DDBJ whole genome shotgun (WGS) entry which is preliminary data.</text>
</comment>
<dbReference type="InterPro" id="IPR002994">
    <property type="entry name" value="Surf1/Shy1"/>
</dbReference>
<comment type="similarity">
    <text evidence="2 6">Belongs to the SURF1 family.</text>
</comment>
<sequence>MIAEREIGDASSDSKPVRKNDVAWHEEPEPVSAHTHRNTRKNKDNTVTDDQMEHDDTDAEEATAKPGLVAFLKHYWILHLCAAVGLAILANLSLWQFNRLDEKVALIARAEVRATEPAVAAPGPATWDDMSSDEIDYMPVELSGQFIIGELYYFDTLTKPKGPLGGQGYFVYAPFITNDGWNVLVNRGFVPIDRKEFSTRLGSAPPRGQITITGLARRAEVASMFSAEPNQKTNVWYVREPKVMAEAMGLLPDQTAPYTVDLLKTVSVAGDLPQAGETRMTFSNNHLQYAFTWAGLALTLVGVYFAFLIKAWLDRGKISSEKEEDDEEDDDDFDAEEEKRKADRFRMISDAARRKRK</sequence>
<evidence type="ECO:0000256" key="2">
    <source>
        <dbReference type="ARBA" id="ARBA00007165"/>
    </source>
</evidence>
<evidence type="ECO:0000313" key="8">
    <source>
        <dbReference type="EMBL" id="SFK12468.1"/>
    </source>
</evidence>
<dbReference type="Pfam" id="PF02104">
    <property type="entry name" value="SURF1"/>
    <property type="match status" value="1"/>
</dbReference>
<keyword evidence="5 6" id="KW-0472">Membrane</keyword>
<reference evidence="8 9" key="1">
    <citation type="submission" date="2016-10" db="EMBL/GenBank/DDBJ databases">
        <authorList>
            <person name="Varghese N."/>
            <person name="Submissions S."/>
        </authorList>
    </citation>
    <scope>NUCLEOTIDE SEQUENCE [LARGE SCALE GENOMIC DNA]</scope>
    <source>
        <strain evidence="8 9">DSM 16392</strain>
    </source>
</reference>
<name>A0A1I3WY94_9HYPH</name>
<dbReference type="Proteomes" id="UP000199598">
    <property type="component" value="Unassembled WGS sequence"/>
</dbReference>
<gene>
    <name evidence="8" type="ORF">SAMN04488518_102265</name>
</gene>
<evidence type="ECO:0000313" key="9">
    <source>
        <dbReference type="Proteomes" id="UP000199598"/>
    </source>
</evidence>
<evidence type="ECO:0000256" key="6">
    <source>
        <dbReference type="RuleBase" id="RU363076"/>
    </source>
</evidence>
<feature type="region of interest" description="Disordered" evidence="7">
    <location>
        <begin position="319"/>
        <end position="338"/>
    </location>
</feature>
<evidence type="ECO:0000256" key="4">
    <source>
        <dbReference type="ARBA" id="ARBA00022989"/>
    </source>
</evidence>
<evidence type="ECO:0000256" key="5">
    <source>
        <dbReference type="ARBA" id="ARBA00023136"/>
    </source>
</evidence>
<keyword evidence="9" id="KW-1185">Reference proteome</keyword>
<comment type="subcellular location">
    <subcellularLocation>
        <location evidence="6">Cell membrane</location>
        <topology evidence="6">Multi-pass membrane protein</topology>
    </subcellularLocation>
    <subcellularLocation>
        <location evidence="1">Membrane</location>
    </subcellularLocation>
</comment>
<evidence type="ECO:0000256" key="1">
    <source>
        <dbReference type="ARBA" id="ARBA00004370"/>
    </source>
</evidence>
<proteinExistence type="inferred from homology"/>
<feature type="compositionally biased region" description="Acidic residues" evidence="7">
    <location>
        <begin position="322"/>
        <end position="336"/>
    </location>
</feature>
<keyword evidence="3 6" id="KW-0812">Transmembrane</keyword>
<dbReference type="InterPro" id="IPR045214">
    <property type="entry name" value="Surf1/Surf4"/>
</dbReference>